<dbReference type="SUPFAM" id="SSF56672">
    <property type="entry name" value="DNA/RNA polymerases"/>
    <property type="match status" value="1"/>
</dbReference>
<dbReference type="RefSeq" id="XP_016469578.1">
    <property type="nucleotide sequence ID" value="XM_016614092.1"/>
</dbReference>
<dbReference type="Gene3D" id="3.10.10.10">
    <property type="entry name" value="HIV Type 1 Reverse Transcriptase, subunit A, domain 1"/>
    <property type="match status" value="1"/>
</dbReference>
<dbReference type="SUPFAM" id="SSF57756">
    <property type="entry name" value="Retrovirus zinc finger-like domains"/>
    <property type="match status" value="1"/>
</dbReference>
<dbReference type="AlphaFoldDB" id="A0A1S3ZYX5"/>
<keyword evidence="3" id="KW-0862">Zinc</keyword>
<dbReference type="GO" id="GO:0006508">
    <property type="term" value="P:proteolysis"/>
    <property type="evidence" value="ECO:0007669"/>
    <property type="project" value="UniProtKB-KW"/>
</dbReference>
<dbReference type="InterPro" id="IPR041577">
    <property type="entry name" value="RT_RNaseH_2"/>
</dbReference>
<feature type="region of interest" description="Disordered" evidence="4">
    <location>
        <begin position="354"/>
        <end position="402"/>
    </location>
</feature>
<dbReference type="PROSITE" id="PS50158">
    <property type="entry name" value="ZF_CCHC"/>
    <property type="match status" value="1"/>
</dbReference>
<dbReference type="Gene3D" id="4.10.60.10">
    <property type="entry name" value="Zinc finger, CCHC-type"/>
    <property type="match status" value="1"/>
</dbReference>
<keyword evidence="3" id="KW-0863">Zinc-finger</keyword>
<dbReference type="Pfam" id="PF24925">
    <property type="entry name" value="DUF7746"/>
    <property type="match status" value="1"/>
</dbReference>
<keyword evidence="3" id="KW-0479">Metal-binding</keyword>
<dbReference type="PaxDb" id="4097-A0A1S3ZYX5"/>
<dbReference type="GO" id="GO:0008233">
    <property type="term" value="F:peptidase activity"/>
    <property type="evidence" value="ECO:0007669"/>
    <property type="project" value="UniProtKB-KW"/>
</dbReference>
<sequence length="899" mass="104158">MVMRSRRTFSQPYADFFDRVALMACPVSAFILSTRMRSTLRIGDALGANRPRSRAYLRKREGLLPDIQHISPVEPVYGPARNRAASLYTISTKVEELLDKKLSGLNIKPIDLSNEFADKLDSTFDYKNDVLSEFNKLKGYPKKNKFVNSRYADKPRMQTYYYNRPTPQDVLIEERDWNQTNTSYSGFTGQLRGWWDNYLTVEERAMVINAQATDGGVDNLGMALVANREDAVYTLILTILEHFNGRFTNQNETVRTLLNGLRCKTLGDFRWDKDTFMSRVMELPENKLDHWKTKFIDGLPSLFAERVRKILRVSYGEIPYRDYTYGKQLKMDKLKERNQLGDFCTQFGLPGLPEISTHKKKKHKYHRYPNQDSPYRRKRSRYRSKEEREAKKAHRKATRFTKNRSKRDLADIKCYKCGKFGHIAPNCKLQKLKTLGLDDELRDKVYSLLYISGSVENLKREIKSLKQNQMICDHRITQIEKINSPAEKSNDKNKGISENNNIKKHIVTLPYEDNFSEDDIPTKSRPCQMNAELVEFCKKEIDNLLQKGLIKPSKSPWSCTTFYVNNAAEKECGIPRLIIETNASNIGYGGILKQINPNNKHEYLIRFYSGKWSEAQRKYATVAHEMMEPPRGRGRGRGWGRSSPQSRGRSSPSGSSYGSTSNSPIIKMGRKSLTNERISLREESSIGPSVHLEDIPEDSPLYAYLQAYLTAKKQKDTSAKQSDTFASITKDDNDDIKSYEKIHKWTPEVGFTEEQVPCLYRTFYNNFWDKLMKKDSKIKTLYGQELLDSIKTKIQEYSSKPQKEVIDDSSVQHIARKISFQEGDKEEMINNYLEEVKRNLLRSINQYEKSDTSMQSETSNDDIAEYSQPFESEKTLPDEDLQNAEEFLRKMKESDKRPA</sequence>
<feature type="region of interest" description="Disordered" evidence="4">
    <location>
        <begin position="625"/>
        <end position="670"/>
    </location>
</feature>
<dbReference type="GO" id="GO:0008270">
    <property type="term" value="F:zinc ion binding"/>
    <property type="evidence" value="ECO:0007669"/>
    <property type="project" value="UniProtKB-KW"/>
</dbReference>
<keyword evidence="2" id="KW-0238">DNA-binding</keyword>
<proteinExistence type="predicted"/>
<dbReference type="InterPro" id="IPR043502">
    <property type="entry name" value="DNA/RNA_pol_sf"/>
</dbReference>
<dbReference type="SMART" id="SM00343">
    <property type="entry name" value="ZnF_C2HC"/>
    <property type="match status" value="1"/>
</dbReference>
<feature type="compositionally biased region" description="Low complexity" evidence="4">
    <location>
        <begin position="640"/>
        <end position="664"/>
    </location>
</feature>
<dbReference type="Pfam" id="PF17919">
    <property type="entry name" value="RT_RNaseH_2"/>
    <property type="match status" value="1"/>
</dbReference>
<evidence type="ECO:0000259" key="5">
    <source>
        <dbReference type="PROSITE" id="PS50158"/>
    </source>
</evidence>
<accession>A0A1S3ZYX5</accession>
<dbReference type="PANTHER" id="PTHR46249">
    <property type="entry name" value="CCHC-TYPE DOMAIN-CONTAINING PROTEIN-RELATED"/>
    <property type="match status" value="1"/>
</dbReference>
<dbReference type="GO" id="GO:0003677">
    <property type="term" value="F:DNA binding"/>
    <property type="evidence" value="ECO:0007669"/>
    <property type="project" value="UniProtKB-KW"/>
</dbReference>
<feature type="compositionally biased region" description="Basic residues" evidence="4">
    <location>
        <begin position="391"/>
        <end position="402"/>
    </location>
</feature>
<keyword evidence="1" id="KW-0645">Protease</keyword>
<dbReference type="InterPro" id="IPR056648">
    <property type="entry name" value="DUF7746"/>
</dbReference>
<dbReference type="PANTHER" id="PTHR46249:SF32">
    <property type="entry name" value="ZINC KNUCKLE FAMILY PROTEIN"/>
    <property type="match status" value="1"/>
</dbReference>
<dbReference type="KEGG" id="nta:107791933"/>
<keyword evidence="1" id="KW-0378">Hydrolase</keyword>
<organism evidence="6">
    <name type="scientific">Nicotiana tabacum</name>
    <name type="common">Common tobacco</name>
    <dbReference type="NCBI Taxonomy" id="4097"/>
    <lineage>
        <taxon>Eukaryota</taxon>
        <taxon>Viridiplantae</taxon>
        <taxon>Streptophyta</taxon>
        <taxon>Embryophyta</taxon>
        <taxon>Tracheophyta</taxon>
        <taxon>Spermatophyta</taxon>
        <taxon>Magnoliopsida</taxon>
        <taxon>eudicotyledons</taxon>
        <taxon>Gunneridae</taxon>
        <taxon>Pentapetalae</taxon>
        <taxon>asterids</taxon>
        <taxon>lamiids</taxon>
        <taxon>Solanales</taxon>
        <taxon>Solanaceae</taxon>
        <taxon>Nicotianoideae</taxon>
        <taxon>Nicotianeae</taxon>
        <taxon>Nicotiana</taxon>
    </lineage>
</organism>
<dbReference type="InterPro" id="IPR001878">
    <property type="entry name" value="Znf_CCHC"/>
</dbReference>
<feature type="compositionally biased region" description="Polar residues" evidence="4">
    <location>
        <begin position="848"/>
        <end position="858"/>
    </location>
</feature>
<evidence type="ECO:0000256" key="2">
    <source>
        <dbReference type="ARBA" id="ARBA00023125"/>
    </source>
</evidence>
<reference evidence="6" key="1">
    <citation type="submission" date="2025-08" db="UniProtKB">
        <authorList>
            <consortium name="RefSeq"/>
        </authorList>
    </citation>
    <scope>IDENTIFICATION</scope>
</reference>
<dbReference type="Pfam" id="PF00098">
    <property type="entry name" value="zf-CCHC"/>
    <property type="match status" value="1"/>
</dbReference>
<feature type="compositionally biased region" description="Basic and acidic residues" evidence="4">
    <location>
        <begin position="886"/>
        <end position="899"/>
    </location>
</feature>
<feature type="domain" description="CCHC-type" evidence="5">
    <location>
        <begin position="413"/>
        <end position="428"/>
    </location>
</feature>
<evidence type="ECO:0000313" key="6">
    <source>
        <dbReference type="RefSeq" id="XP_016469578.1"/>
    </source>
</evidence>
<evidence type="ECO:0000256" key="3">
    <source>
        <dbReference type="PROSITE-ProRule" id="PRU00047"/>
    </source>
</evidence>
<feature type="compositionally biased region" description="Basic residues" evidence="4">
    <location>
        <begin position="358"/>
        <end position="367"/>
    </location>
</feature>
<evidence type="ECO:0000256" key="1">
    <source>
        <dbReference type="ARBA" id="ARBA00022670"/>
    </source>
</evidence>
<evidence type="ECO:0000256" key="4">
    <source>
        <dbReference type="SAM" id="MobiDB-lite"/>
    </source>
</evidence>
<gene>
    <name evidence="6" type="primary">LOC107791933</name>
</gene>
<dbReference type="OrthoDB" id="1305700at2759"/>
<dbReference type="InterPro" id="IPR036875">
    <property type="entry name" value="Znf_CCHC_sf"/>
</dbReference>
<feature type="region of interest" description="Disordered" evidence="4">
    <location>
        <begin position="848"/>
        <end position="899"/>
    </location>
</feature>
<name>A0A1S3ZYX5_TOBAC</name>
<protein>
    <recommendedName>
        <fullName evidence="5">CCHC-type domain-containing protein</fullName>
    </recommendedName>
</protein>